<dbReference type="FunFam" id="1.10.600.10:FF:000001">
    <property type="entry name" value="Geranylgeranyl diphosphate synthase"/>
    <property type="match status" value="1"/>
</dbReference>
<evidence type="ECO:0000256" key="6">
    <source>
        <dbReference type="ARBA" id="ARBA00023229"/>
    </source>
</evidence>
<dbReference type="PANTHER" id="PTHR43281">
    <property type="entry name" value="FARNESYL DIPHOSPHATE SYNTHASE"/>
    <property type="match status" value="1"/>
</dbReference>
<keyword evidence="6" id="KW-0414">Isoprene biosynthesis</keyword>
<evidence type="ECO:0000313" key="10">
    <source>
        <dbReference type="Proteomes" id="UP000020406"/>
    </source>
</evidence>
<dbReference type="SUPFAM" id="SSF48576">
    <property type="entry name" value="Terpenoid synthases"/>
    <property type="match status" value="1"/>
</dbReference>
<dbReference type="Gene3D" id="1.10.600.10">
    <property type="entry name" value="Farnesyl Diphosphate Synthase"/>
    <property type="match status" value="1"/>
</dbReference>
<evidence type="ECO:0000313" key="8">
    <source>
        <dbReference type="EMBL" id="EWS77872.1"/>
    </source>
</evidence>
<dbReference type="GO" id="GO:0016114">
    <property type="term" value="P:terpenoid biosynthetic process"/>
    <property type="evidence" value="ECO:0007669"/>
    <property type="project" value="UniProtKB-ARBA"/>
</dbReference>
<dbReference type="PATRIC" id="fig|1444770.3.peg.2089"/>
<dbReference type="CDD" id="cd00685">
    <property type="entry name" value="Trans_IPPS_HT"/>
    <property type="match status" value="1"/>
</dbReference>
<dbReference type="Pfam" id="PF00348">
    <property type="entry name" value="polyprenyl_synt"/>
    <property type="match status" value="1"/>
</dbReference>
<evidence type="ECO:0000256" key="3">
    <source>
        <dbReference type="ARBA" id="ARBA00022679"/>
    </source>
</evidence>
<dbReference type="PROSITE" id="PS00723">
    <property type="entry name" value="POLYPRENYL_SYNTHASE_1"/>
    <property type="match status" value="1"/>
</dbReference>
<dbReference type="NCBIfam" id="NF045485">
    <property type="entry name" value="FPPsyn"/>
    <property type="match status" value="1"/>
</dbReference>
<proteinExistence type="inferred from homology"/>
<dbReference type="KEGG" id="xtw:AB672_08690"/>
<dbReference type="GO" id="GO:0008654">
    <property type="term" value="P:phospholipid biosynthetic process"/>
    <property type="evidence" value="ECO:0007669"/>
    <property type="project" value="UniProtKB-ARBA"/>
</dbReference>
<dbReference type="InterPro" id="IPR000092">
    <property type="entry name" value="Polyprenyl_synt"/>
</dbReference>
<keyword evidence="4" id="KW-0479">Metal-binding</keyword>
<dbReference type="GO" id="GO:0005737">
    <property type="term" value="C:cytoplasm"/>
    <property type="evidence" value="ECO:0007669"/>
    <property type="project" value="UniProtKB-ARBA"/>
</dbReference>
<accession>Z9JJD2</accession>
<dbReference type="InterPro" id="IPR008949">
    <property type="entry name" value="Isoprenoid_synthase_dom_sf"/>
</dbReference>
<comment type="caution">
    <text evidence="8">The sequence shown here is derived from an EMBL/GenBank/DDBJ whole genome shotgun (WGS) entry which is preliminary data.</text>
</comment>
<dbReference type="GeneID" id="68901368"/>
<dbReference type="InterPro" id="IPR033749">
    <property type="entry name" value="Polyprenyl_synt_CS"/>
</dbReference>
<keyword evidence="3 7" id="KW-0808">Transferase</keyword>
<dbReference type="SFLD" id="SFLDS00005">
    <property type="entry name" value="Isoprenoid_Synthase_Type_I"/>
    <property type="match status" value="1"/>
</dbReference>
<organism evidence="8 10">
    <name type="scientific">Xylella taiwanensis</name>
    <dbReference type="NCBI Taxonomy" id="1444770"/>
    <lineage>
        <taxon>Bacteria</taxon>
        <taxon>Pseudomonadati</taxon>
        <taxon>Pseudomonadota</taxon>
        <taxon>Gammaproteobacteria</taxon>
        <taxon>Lysobacterales</taxon>
        <taxon>Lysobacteraceae</taxon>
        <taxon>Xylella</taxon>
    </lineage>
</organism>
<dbReference type="eggNOG" id="COG0142">
    <property type="taxonomic scope" value="Bacteria"/>
</dbReference>
<keyword evidence="5" id="KW-0460">Magnesium</keyword>
<dbReference type="PANTHER" id="PTHR43281:SF1">
    <property type="entry name" value="FARNESYL DIPHOSPHATE SYNTHASE"/>
    <property type="match status" value="1"/>
</dbReference>
<evidence type="ECO:0000256" key="1">
    <source>
        <dbReference type="ARBA" id="ARBA00001946"/>
    </source>
</evidence>
<dbReference type="EMBL" id="JDSQ01000013">
    <property type="protein sequence ID" value="EWS77872.1"/>
    <property type="molecule type" value="Genomic_DNA"/>
</dbReference>
<evidence type="ECO:0000256" key="4">
    <source>
        <dbReference type="ARBA" id="ARBA00022723"/>
    </source>
</evidence>
<protein>
    <submittedName>
        <fullName evidence="8">Farnesyl-diphosphate synthase</fullName>
    </submittedName>
    <submittedName>
        <fullName evidence="9">Polyprenyl synthetase family protein</fullName>
    </submittedName>
</protein>
<dbReference type="GO" id="GO:0046872">
    <property type="term" value="F:metal ion binding"/>
    <property type="evidence" value="ECO:0007669"/>
    <property type="project" value="UniProtKB-KW"/>
</dbReference>
<dbReference type="EMBL" id="JAJPPU010000001">
    <property type="protein sequence ID" value="MCD8472352.1"/>
    <property type="molecule type" value="Genomic_DNA"/>
</dbReference>
<reference evidence="8 10" key="1">
    <citation type="journal article" date="2014" name="Genome Announc.">
        <title>Draft Genome Sequence of Xylella fastidiosa Pear Leaf Scorch Strain in Taiwan.</title>
        <authorList>
            <person name="Su C.C."/>
            <person name="Deng W.L."/>
            <person name="Jan F.J."/>
            <person name="Chang C.J."/>
            <person name="Huang H."/>
            <person name="Chen J."/>
        </authorList>
    </citation>
    <scope>NUCLEOTIDE SEQUENCE [LARGE SCALE GENOMIC DNA]</scope>
    <source>
        <strain evidence="8 10">PLS229</strain>
    </source>
</reference>
<evidence type="ECO:0000256" key="5">
    <source>
        <dbReference type="ARBA" id="ARBA00022842"/>
    </source>
</evidence>
<name>Z9JJD2_9GAMM</name>
<comment type="cofactor">
    <cofactor evidence="1">
        <name>Mg(2+)</name>
        <dbReference type="ChEBI" id="CHEBI:18420"/>
    </cofactor>
</comment>
<evidence type="ECO:0000313" key="9">
    <source>
        <dbReference type="EMBL" id="MCD8472352.1"/>
    </source>
</evidence>
<keyword evidence="11" id="KW-1185">Reference proteome</keyword>
<evidence type="ECO:0000256" key="7">
    <source>
        <dbReference type="RuleBase" id="RU004466"/>
    </source>
</evidence>
<evidence type="ECO:0000313" key="11">
    <source>
        <dbReference type="Proteomes" id="UP001430701"/>
    </source>
</evidence>
<reference evidence="9" key="2">
    <citation type="submission" date="2021-11" db="EMBL/GenBank/DDBJ databases">
        <title>Genome sequence of Xylella taiwanensis PLS432.</title>
        <authorList>
            <person name="Weng L.-W."/>
            <person name="Su C.-C."/>
            <person name="Tsai C.-W."/>
            <person name="Kuo C.-H."/>
        </authorList>
    </citation>
    <scope>NUCLEOTIDE SEQUENCE</scope>
    <source>
        <strain evidence="9">PLS432</strain>
    </source>
</reference>
<dbReference type="RefSeq" id="WP_038271523.1">
    <property type="nucleotide sequence ID" value="NZ_CP053627.1"/>
</dbReference>
<sequence>MSQALFTHWRERTDSYLERCLPAPTQAPQRLHAAMRHTVLGGGKRMRPLLVYAAGSLFHVDASVLDVPAAAVELIHAYSLVHDDLPAMDDDLLRRGRPTVHIAFDEATAILTGDALQTLAFEWLADAPADAALRIAWLQTLTHAAGSAGMCGGQALDIDATGQWQSLQALEAIHALKTGALMRAAVRMGALAGNASAQDLHALDTFAATLGLAFQVRDDILDIESSSEQLGKTAGKDAVQEKSTFPALLSVEGAKSYLVQLAERLYAQLHPYGEPAAPLAALARVAVERAH</sequence>
<dbReference type="GO" id="GO:0004659">
    <property type="term" value="F:prenyltransferase activity"/>
    <property type="evidence" value="ECO:0007669"/>
    <property type="project" value="InterPro"/>
</dbReference>
<comment type="similarity">
    <text evidence="2 7">Belongs to the FPP/GGPP synthase family.</text>
</comment>
<dbReference type="PROSITE" id="PS00444">
    <property type="entry name" value="POLYPRENYL_SYNTHASE_2"/>
    <property type="match status" value="1"/>
</dbReference>
<dbReference type="Proteomes" id="UP000020406">
    <property type="component" value="Unassembled WGS sequence"/>
</dbReference>
<dbReference type="OrthoDB" id="9805316at2"/>
<gene>
    <name evidence="8" type="ORF">AF72_08825</name>
    <name evidence="9" type="ORF">LPH55_02405</name>
</gene>
<dbReference type="InterPro" id="IPR053378">
    <property type="entry name" value="Prenyl_diphosphate_synthase"/>
</dbReference>
<evidence type="ECO:0000256" key="2">
    <source>
        <dbReference type="ARBA" id="ARBA00006706"/>
    </source>
</evidence>
<dbReference type="STRING" id="1444770.AF72_08825"/>
<dbReference type="Proteomes" id="UP001430701">
    <property type="component" value="Unassembled WGS sequence"/>
</dbReference>
<dbReference type="AlphaFoldDB" id="Z9JJD2"/>
<dbReference type="SFLD" id="SFLDG01017">
    <property type="entry name" value="Polyprenyl_Transferase_Like"/>
    <property type="match status" value="1"/>
</dbReference>